<keyword evidence="2" id="KW-0169">Cobalamin biosynthesis</keyword>
<proteinExistence type="predicted"/>
<dbReference type="GO" id="GO:0009236">
    <property type="term" value="P:cobalamin biosynthetic process"/>
    <property type="evidence" value="ECO:0007669"/>
    <property type="project" value="UniProtKB-UniPathway"/>
</dbReference>
<evidence type="ECO:0000256" key="3">
    <source>
        <dbReference type="ARBA" id="ARBA00023002"/>
    </source>
</evidence>
<dbReference type="NCBIfam" id="TIGR00715">
    <property type="entry name" value="precor6x_red"/>
    <property type="match status" value="1"/>
</dbReference>
<dbReference type="UniPathway" id="UPA00148"/>
<dbReference type="Pfam" id="PF02571">
    <property type="entry name" value="CbiJ"/>
    <property type="match status" value="1"/>
</dbReference>
<name>A0A7W7VRP6_9ACTN</name>
<comment type="pathway">
    <text evidence="1">Cofactor biosynthesis; adenosylcobalamin biosynthesis.</text>
</comment>
<evidence type="ECO:0000256" key="1">
    <source>
        <dbReference type="ARBA" id="ARBA00004953"/>
    </source>
</evidence>
<evidence type="ECO:0000313" key="5">
    <source>
        <dbReference type="Proteomes" id="UP000552644"/>
    </source>
</evidence>
<evidence type="ECO:0000313" key="4">
    <source>
        <dbReference type="EMBL" id="MBB4919918.1"/>
    </source>
</evidence>
<sequence length="256" mass="27272">MTDPGTLNVLVLGGTDEARRLAAALAERPGTRVVSSLAGRVRDPRLPVGEVREGGFGGPTGLRAWIEENRIGVVIDATHPFAARMTASAVEATGLAGVPLLILRRPGWQQGPGDDWRWTPSLEAAAELLPSLGGRVFLTTGRRSLPVFAGLDDLWFLARSVDPPRPPLPRNLKVLLSRGPFTVEGELALMRDHDVEVVVTKDSGGRMTTAKLFAARELGLPVVVVRRPAVPDDVPKAETVERAVAWLEAVAGAQAG</sequence>
<comment type="caution">
    <text evidence="4">The sequence shown here is derived from an EMBL/GenBank/DDBJ whole genome shotgun (WGS) entry which is preliminary data.</text>
</comment>
<dbReference type="EC" id="1.3.1.106" evidence="4"/>
<dbReference type="RefSeq" id="WP_312863934.1">
    <property type="nucleotide sequence ID" value="NZ_JACHJP010000011.1"/>
</dbReference>
<gene>
    <name evidence="4" type="ORF">FHS44_007062</name>
</gene>
<evidence type="ECO:0000256" key="2">
    <source>
        <dbReference type="ARBA" id="ARBA00022573"/>
    </source>
</evidence>
<dbReference type="EC" id="1.3.1.54" evidence="4"/>
<protein>
    <submittedName>
        <fullName evidence="4">Precorrin-6A/cobalt-precorrin-6A reductase</fullName>
        <ecNumber evidence="4">1.3.1.106</ecNumber>
        <ecNumber evidence="4">1.3.1.54</ecNumber>
    </submittedName>
</protein>
<dbReference type="Proteomes" id="UP000552644">
    <property type="component" value="Unassembled WGS sequence"/>
</dbReference>
<keyword evidence="5" id="KW-1185">Reference proteome</keyword>
<dbReference type="EMBL" id="JACHJP010000011">
    <property type="protein sequence ID" value="MBB4919918.1"/>
    <property type="molecule type" value="Genomic_DNA"/>
</dbReference>
<dbReference type="InterPro" id="IPR003723">
    <property type="entry name" value="Precorrin-6x_reduct"/>
</dbReference>
<dbReference type="NCBIfam" id="NF005968">
    <property type="entry name" value="PRK08057.1-2"/>
    <property type="match status" value="1"/>
</dbReference>
<reference evidence="4 5" key="1">
    <citation type="submission" date="2020-08" db="EMBL/GenBank/DDBJ databases">
        <title>Genomic Encyclopedia of Type Strains, Phase III (KMG-III): the genomes of soil and plant-associated and newly described type strains.</title>
        <authorList>
            <person name="Whitman W."/>
        </authorList>
    </citation>
    <scope>NUCLEOTIDE SEQUENCE [LARGE SCALE GENOMIC DNA]</scope>
    <source>
        <strain evidence="4 5">CECT 8840</strain>
    </source>
</reference>
<dbReference type="PANTHER" id="PTHR36925:SF1">
    <property type="entry name" value="COBALT-PRECORRIN-6A REDUCTASE"/>
    <property type="match status" value="1"/>
</dbReference>
<keyword evidence="3 4" id="KW-0560">Oxidoreductase</keyword>
<dbReference type="AlphaFoldDB" id="A0A7W7VRP6"/>
<dbReference type="PANTHER" id="PTHR36925">
    <property type="entry name" value="COBALT-PRECORRIN-6A REDUCTASE"/>
    <property type="match status" value="1"/>
</dbReference>
<dbReference type="GO" id="GO:0016994">
    <property type="term" value="F:precorrin-6A reductase activity"/>
    <property type="evidence" value="ECO:0007669"/>
    <property type="project" value="UniProtKB-EC"/>
</dbReference>
<organism evidence="4 5">
    <name type="scientific">Streptosporangium saharense</name>
    <dbReference type="NCBI Taxonomy" id="1706840"/>
    <lineage>
        <taxon>Bacteria</taxon>
        <taxon>Bacillati</taxon>
        <taxon>Actinomycetota</taxon>
        <taxon>Actinomycetes</taxon>
        <taxon>Streptosporangiales</taxon>
        <taxon>Streptosporangiaceae</taxon>
        <taxon>Streptosporangium</taxon>
    </lineage>
</organism>
<dbReference type="PROSITE" id="PS51014">
    <property type="entry name" value="COBK_CBIJ"/>
    <property type="match status" value="1"/>
</dbReference>
<accession>A0A7W7VRP6</accession>